<evidence type="ECO:0000313" key="2">
    <source>
        <dbReference type="Proteomes" id="UP001056120"/>
    </source>
</evidence>
<reference evidence="2" key="1">
    <citation type="journal article" date="2022" name="Mol. Ecol. Resour.">
        <title>The genomes of chicory, endive, great burdock and yacon provide insights into Asteraceae palaeo-polyploidization history and plant inulin production.</title>
        <authorList>
            <person name="Fan W."/>
            <person name="Wang S."/>
            <person name="Wang H."/>
            <person name="Wang A."/>
            <person name="Jiang F."/>
            <person name="Liu H."/>
            <person name="Zhao H."/>
            <person name="Xu D."/>
            <person name="Zhang Y."/>
        </authorList>
    </citation>
    <scope>NUCLEOTIDE SEQUENCE [LARGE SCALE GENOMIC DNA]</scope>
    <source>
        <strain evidence="2">cv. Yunnan</strain>
    </source>
</reference>
<gene>
    <name evidence="1" type="ORF">L1987_20720</name>
</gene>
<evidence type="ECO:0000313" key="1">
    <source>
        <dbReference type="EMBL" id="KAI3811006.1"/>
    </source>
</evidence>
<proteinExistence type="predicted"/>
<sequence length="138" mass="15378">MTMACFLCCFRIPDCYLFTIEPLIPLPPSLLSSTTIHTGSLTTTKTAVSPQPIGLERYTLSAPPPDALVNRLKANCPEMSKADLIHKSSYYRYGYSVRLFQAVDFGSLYEMNDILKSDNGVLKCNLHDIYDVDEAVGF</sequence>
<dbReference type="EMBL" id="CM042024">
    <property type="protein sequence ID" value="KAI3811006.1"/>
    <property type="molecule type" value="Genomic_DNA"/>
</dbReference>
<organism evidence="1 2">
    <name type="scientific">Smallanthus sonchifolius</name>
    <dbReference type="NCBI Taxonomy" id="185202"/>
    <lineage>
        <taxon>Eukaryota</taxon>
        <taxon>Viridiplantae</taxon>
        <taxon>Streptophyta</taxon>
        <taxon>Embryophyta</taxon>
        <taxon>Tracheophyta</taxon>
        <taxon>Spermatophyta</taxon>
        <taxon>Magnoliopsida</taxon>
        <taxon>eudicotyledons</taxon>
        <taxon>Gunneridae</taxon>
        <taxon>Pentapetalae</taxon>
        <taxon>asterids</taxon>
        <taxon>campanulids</taxon>
        <taxon>Asterales</taxon>
        <taxon>Asteraceae</taxon>
        <taxon>Asteroideae</taxon>
        <taxon>Heliantheae alliance</taxon>
        <taxon>Millerieae</taxon>
        <taxon>Smallanthus</taxon>
    </lineage>
</organism>
<accession>A0ACB9IU87</accession>
<reference evidence="1 2" key="2">
    <citation type="journal article" date="2022" name="Mol. Ecol. Resour.">
        <title>The genomes of chicory, endive, great burdock and yacon provide insights into Asteraceae paleo-polyploidization history and plant inulin production.</title>
        <authorList>
            <person name="Fan W."/>
            <person name="Wang S."/>
            <person name="Wang H."/>
            <person name="Wang A."/>
            <person name="Jiang F."/>
            <person name="Liu H."/>
            <person name="Zhao H."/>
            <person name="Xu D."/>
            <person name="Zhang Y."/>
        </authorList>
    </citation>
    <scope>NUCLEOTIDE SEQUENCE [LARGE SCALE GENOMIC DNA]</scope>
    <source>
        <strain evidence="2">cv. Yunnan</strain>
        <tissue evidence="1">Leaves</tissue>
    </source>
</reference>
<name>A0ACB9IU87_9ASTR</name>
<comment type="caution">
    <text evidence="1">The sequence shown here is derived from an EMBL/GenBank/DDBJ whole genome shotgun (WGS) entry which is preliminary data.</text>
</comment>
<dbReference type="Proteomes" id="UP001056120">
    <property type="component" value="Linkage Group LG07"/>
</dbReference>
<protein>
    <submittedName>
        <fullName evidence="1">Uncharacterized protein</fullName>
    </submittedName>
</protein>
<keyword evidence="2" id="KW-1185">Reference proteome</keyword>